<reference evidence="1" key="1">
    <citation type="journal article" date="2017" name="Nature">
        <title>The genome of Chenopodium quinoa.</title>
        <authorList>
            <person name="Jarvis D.E."/>
            <person name="Ho Y.S."/>
            <person name="Lightfoot D.J."/>
            <person name="Schmoeckel S.M."/>
            <person name="Li B."/>
            <person name="Borm T.J.A."/>
            <person name="Ohyanagi H."/>
            <person name="Mineta K."/>
            <person name="Michell C.T."/>
            <person name="Saber N."/>
            <person name="Kharbatia N.M."/>
            <person name="Rupper R.R."/>
            <person name="Sharp A.R."/>
            <person name="Dally N."/>
            <person name="Boughton B.A."/>
            <person name="Woo Y.H."/>
            <person name="Gao G."/>
            <person name="Schijlen E.G.W.M."/>
            <person name="Guo X."/>
            <person name="Momin A.A."/>
            <person name="Negrao S."/>
            <person name="Al-Babili S."/>
            <person name="Gehring C."/>
            <person name="Roessner U."/>
            <person name="Jung C."/>
            <person name="Murphy K."/>
            <person name="Arold S.T."/>
            <person name="Gojobori T."/>
            <person name="van der Linden C.G."/>
            <person name="van Loo E.N."/>
            <person name="Jellen E.N."/>
            <person name="Maughan P.J."/>
            <person name="Tester M."/>
        </authorList>
    </citation>
    <scope>NUCLEOTIDE SEQUENCE [LARGE SCALE GENOMIC DNA]</scope>
    <source>
        <strain evidence="1">cv. PI 614886</strain>
    </source>
</reference>
<reference evidence="1" key="2">
    <citation type="submission" date="2021-03" db="UniProtKB">
        <authorList>
            <consortium name="EnsemblPlants"/>
        </authorList>
    </citation>
    <scope>IDENTIFICATION</scope>
</reference>
<sequence length="146" mass="16170">MSSVTLGPFSPNNDPRIVNNVDFHLQQAEDCLASASCSVKSSMPLMRSSSSPGLMQIPPPPWRAFQPPGRASTVTRLCKPCDDPFLIAMKECTKSSKRIGFRSLFNIGKITFSCKHGSEVREDGLMRLSQLPSIPRERSTRRSKKS</sequence>
<name>A0A803MZL6_CHEQI</name>
<dbReference type="PANTHER" id="PTHR33696">
    <property type="entry name" value="T22J18.15-RELATED"/>
    <property type="match status" value="1"/>
</dbReference>
<organism evidence="1 2">
    <name type="scientific">Chenopodium quinoa</name>
    <name type="common">Quinoa</name>
    <dbReference type="NCBI Taxonomy" id="63459"/>
    <lineage>
        <taxon>Eukaryota</taxon>
        <taxon>Viridiplantae</taxon>
        <taxon>Streptophyta</taxon>
        <taxon>Embryophyta</taxon>
        <taxon>Tracheophyta</taxon>
        <taxon>Spermatophyta</taxon>
        <taxon>Magnoliopsida</taxon>
        <taxon>eudicotyledons</taxon>
        <taxon>Gunneridae</taxon>
        <taxon>Pentapetalae</taxon>
        <taxon>Caryophyllales</taxon>
        <taxon>Chenopodiaceae</taxon>
        <taxon>Chenopodioideae</taxon>
        <taxon>Atripliceae</taxon>
        <taxon>Chenopodium</taxon>
    </lineage>
</organism>
<evidence type="ECO:0000313" key="1">
    <source>
        <dbReference type="EnsemblPlants" id="AUR62037856-RA:cds"/>
    </source>
</evidence>
<dbReference type="AlphaFoldDB" id="A0A803MZL6"/>
<dbReference type="PANTHER" id="PTHR33696:SF3">
    <property type="entry name" value="FLZ-TYPE DOMAIN-CONTAINING PROTEIN"/>
    <property type="match status" value="1"/>
</dbReference>
<keyword evidence="2" id="KW-1185">Reference proteome</keyword>
<accession>A0A803MZL6</accession>
<proteinExistence type="predicted"/>
<dbReference type="Gramene" id="AUR62037856-RA">
    <property type="protein sequence ID" value="AUR62037856-RA:cds"/>
    <property type="gene ID" value="AUR62037856"/>
</dbReference>
<dbReference type="OMA" id="KNECEVR"/>
<evidence type="ECO:0000313" key="2">
    <source>
        <dbReference type="Proteomes" id="UP000596660"/>
    </source>
</evidence>
<dbReference type="Proteomes" id="UP000596660">
    <property type="component" value="Unplaced"/>
</dbReference>
<dbReference type="EnsemblPlants" id="AUR62037856-RA">
    <property type="protein sequence ID" value="AUR62037856-RA:cds"/>
    <property type="gene ID" value="AUR62037856"/>
</dbReference>
<protein>
    <submittedName>
        <fullName evidence="1">Uncharacterized protein</fullName>
    </submittedName>
</protein>